<comment type="subunit">
    <text evidence="8">The Tol-Pal system is composed of five core proteins: the inner membrane proteins TolA, TolQ and TolR, the periplasmic protein TolB and the outer membrane protein Pal. They form a network linking the inner and outer membranes and the peptidoglycan layer.</text>
</comment>
<dbReference type="NCBIfam" id="TIGR02802">
    <property type="entry name" value="Pal_lipo"/>
    <property type="match status" value="1"/>
</dbReference>
<dbReference type="PRINTS" id="PR01021">
    <property type="entry name" value="OMPADOMAIN"/>
</dbReference>
<evidence type="ECO:0000256" key="3">
    <source>
        <dbReference type="ARBA" id="ARBA00023136"/>
    </source>
</evidence>
<comment type="subcellular location">
    <subcellularLocation>
        <location evidence="8">Cell outer membrane</location>
        <topology evidence="8">Lipid-anchor</topology>
    </subcellularLocation>
</comment>
<reference evidence="11" key="1">
    <citation type="submission" date="2017-02" db="EMBL/GenBank/DDBJ databases">
        <authorList>
            <person name="Daims H."/>
        </authorList>
    </citation>
    <scope>NUCLEOTIDE SEQUENCE [LARGE SCALE GENOMIC DNA]</scope>
</reference>
<protein>
    <recommendedName>
        <fullName evidence="8">Peptidoglycan-associated lipoprotein</fullName>
        <shortName evidence="8">PAL</shortName>
    </recommendedName>
</protein>
<dbReference type="PROSITE" id="PS51257">
    <property type="entry name" value="PROKAR_LIPOPROTEIN"/>
    <property type="match status" value="1"/>
</dbReference>
<dbReference type="PROSITE" id="PS51123">
    <property type="entry name" value="OMPA_2"/>
    <property type="match status" value="1"/>
</dbReference>
<dbReference type="InterPro" id="IPR006664">
    <property type="entry name" value="OMP_bac"/>
</dbReference>
<dbReference type="OrthoDB" id="9809164at2"/>
<keyword evidence="5 8" id="KW-0998">Cell outer membrane</keyword>
<evidence type="ECO:0000256" key="5">
    <source>
        <dbReference type="ARBA" id="ARBA00023237"/>
    </source>
</evidence>
<dbReference type="HAMAP" id="MF_02204">
    <property type="entry name" value="Pal"/>
    <property type="match status" value="1"/>
</dbReference>
<evidence type="ECO:0000313" key="10">
    <source>
        <dbReference type="EMBL" id="SJM93413.1"/>
    </source>
</evidence>
<keyword evidence="1 8" id="KW-0132">Cell division</keyword>
<comment type="similarity">
    <text evidence="8">Belongs to the Pal lipoprotein family.</text>
</comment>
<dbReference type="Gene3D" id="3.30.1330.60">
    <property type="entry name" value="OmpA-like domain"/>
    <property type="match status" value="1"/>
</dbReference>
<evidence type="ECO:0000256" key="6">
    <source>
        <dbReference type="ARBA" id="ARBA00023288"/>
    </source>
</evidence>
<dbReference type="GO" id="GO:0009279">
    <property type="term" value="C:cell outer membrane"/>
    <property type="evidence" value="ECO:0007669"/>
    <property type="project" value="UniProtKB-SubCell"/>
</dbReference>
<dbReference type="PANTHER" id="PTHR30329:SF21">
    <property type="entry name" value="LIPOPROTEIN YIAD-RELATED"/>
    <property type="match status" value="1"/>
</dbReference>
<dbReference type="InterPro" id="IPR014169">
    <property type="entry name" value="Pal_lipo_C"/>
</dbReference>
<dbReference type="InterPro" id="IPR039001">
    <property type="entry name" value="Pal"/>
</dbReference>
<dbReference type="PANTHER" id="PTHR30329">
    <property type="entry name" value="STATOR ELEMENT OF FLAGELLAR MOTOR COMPLEX"/>
    <property type="match status" value="1"/>
</dbReference>
<dbReference type="AlphaFoldDB" id="A0A1R4HB10"/>
<dbReference type="Proteomes" id="UP000195442">
    <property type="component" value="Unassembled WGS sequence"/>
</dbReference>
<dbReference type="EMBL" id="FUKJ01000256">
    <property type="protein sequence ID" value="SJM93413.1"/>
    <property type="molecule type" value="Genomic_DNA"/>
</dbReference>
<dbReference type="InterPro" id="IPR006665">
    <property type="entry name" value="OmpA-like"/>
</dbReference>
<organism evidence="10 11">
    <name type="scientific">Crenothrix polyspora</name>
    <dbReference type="NCBI Taxonomy" id="360316"/>
    <lineage>
        <taxon>Bacteria</taxon>
        <taxon>Pseudomonadati</taxon>
        <taxon>Pseudomonadota</taxon>
        <taxon>Gammaproteobacteria</taxon>
        <taxon>Methylococcales</taxon>
        <taxon>Crenotrichaceae</taxon>
        <taxon>Crenothrix</taxon>
    </lineage>
</organism>
<evidence type="ECO:0000256" key="2">
    <source>
        <dbReference type="ARBA" id="ARBA00022729"/>
    </source>
</evidence>
<dbReference type="InterPro" id="IPR036737">
    <property type="entry name" value="OmpA-like_sf"/>
</dbReference>
<feature type="domain" description="OmpA-like" evidence="9">
    <location>
        <begin position="87"/>
        <end position="203"/>
    </location>
</feature>
<dbReference type="GO" id="GO:0051301">
    <property type="term" value="P:cell division"/>
    <property type="evidence" value="ECO:0007669"/>
    <property type="project" value="UniProtKB-UniRule"/>
</dbReference>
<dbReference type="CDD" id="cd07185">
    <property type="entry name" value="OmpA_C-like"/>
    <property type="match status" value="1"/>
</dbReference>
<dbReference type="RefSeq" id="WP_087147367.1">
    <property type="nucleotide sequence ID" value="NZ_FUKJ01000256.1"/>
</dbReference>
<evidence type="ECO:0000256" key="1">
    <source>
        <dbReference type="ARBA" id="ARBA00022618"/>
    </source>
</evidence>
<comment type="function">
    <text evidence="8">Part of the Tol-Pal system, which plays a role in outer membrane invagination during cell division and is important for maintaining outer membrane integrity.</text>
</comment>
<dbReference type="Pfam" id="PF00691">
    <property type="entry name" value="OmpA"/>
    <property type="match status" value="1"/>
</dbReference>
<keyword evidence="3 8" id="KW-0472">Membrane</keyword>
<keyword evidence="11" id="KW-1185">Reference proteome</keyword>
<sequence length="203" mass="21204">MKLNKTILALLVAALLAGCSEDEVDPLKADTLNGPGGINTDASTSGLNGGSGVDGLGLNGSGGMKGSGMNGGSNSKYPNAAIGPEFSDPNNPLSKNIIYFSLDSSEIQSDFVPIVAAHAQYLAAHSNQRVTLEGHGDERGSREYNIALGEQRGKTVASKLTLQGTSDSQLDNVSYGEEKPAAFGSDESAWEQNRRVELVYQGR</sequence>
<name>A0A1R4HB10_9GAMM</name>
<accession>A0A1R4HB10</accession>
<keyword evidence="7 8" id="KW-0131">Cell cycle</keyword>
<evidence type="ECO:0000256" key="4">
    <source>
        <dbReference type="ARBA" id="ARBA00023139"/>
    </source>
</evidence>
<dbReference type="InterPro" id="IPR050330">
    <property type="entry name" value="Bact_OuterMem_StrucFunc"/>
</dbReference>
<evidence type="ECO:0000256" key="7">
    <source>
        <dbReference type="ARBA" id="ARBA00023306"/>
    </source>
</evidence>
<dbReference type="SUPFAM" id="SSF103088">
    <property type="entry name" value="OmpA-like"/>
    <property type="match status" value="1"/>
</dbReference>
<evidence type="ECO:0000313" key="11">
    <source>
        <dbReference type="Proteomes" id="UP000195442"/>
    </source>
</evidence>
<keyword evidence="4 8" id="KW-0564">Palmitate</keyword>
<keyword evidence="6 8" id="KW-0449">Lipoprotein</keyword>
<gene>
    <name evidence="8" type="primary">pal</name>
    <name evidence="10" type="ORF">CRENPOLYSF2_3290002</name>
</gene>
<evidence type="ECO:0000256" key="8">
    <source>
        <dbReference type="HAMAP-Rule" id="MF_02204"/>
    </source>
</evidence>
<keyword evidence="2 8" id="KW-0732">Signal</keyword>
<evidence type="ECO:0000259" key="9">
    <source>
        <dbReference type="PROSITE" id="PS51123"/>
    </source>
</evidence>
<proteinExistence type="inferred from homology"/>